<protein>
    <recommendedName>
        <fullName evidence="3">Rubrerythrin</fullName>
    </recommendedName>
</protein>
<comment type="caution">
    <text evidence="1">The sequence shown here is derived from an EMBL/GenBank/DDBJ whole genome shotgun (WGS) entry which is preliminary data.</text>
</comment>
<name>A0A1V4IUT0_9CLOT</name>
<reference evidence="1 2" key="1">
    <citation type="submission" date="2017-03" db="EMBL/GenBank/DDBJ databases">
        <title>Genome sequence of Clostridium oryzae DSM 28571.</title>
        <authorList>
            <person name="Poehlein A."/>
            <person name="Daniel R."/>
        </authorList>
    </citation>
    <scope>NUCLEOTIDE SEQUENCE [LARGE SCALE GENOMIC DNA]</scope>
    <source>
        <strain evidence="1 2">DSM 28571</strain>
    </source>
</reference>
<evidence type="ECO:0000313" key="2">
    <source>
        <dbReference type="Proteomes" id="UP000190080"/>
    </source>
</evidence>
<dbReference type="STRING" id="1450648.CLORY_10530"/>
<proteinExistence type="predicted"/>
<dbReference type="OrthoDB" id="1935723at2"/>
<keyword evidence="2" id="KW-1185">Reference proteome</keyword>
<dbReference type="InterPro" id="IPR009078">
    <property type="entry name" value="Ferritin-like_SF"/>
</dbReference>
<dbReference type="SUPFAM" id="SSF47240">
    <property type="entry name" value="Ferritin-like"/>
    <property type="match status" value="1"/>
</dbReference>
<dbReference type="RefSeq" id="WP_079422479.1">
    <property type="nucleotide sequence ID" value="NZ_MZGV01000008.1"/>
</dbReference>
<accession>A0A1V4IUT0</accession>
<dbReference type="Proteomes" id="UP000190080">
    <property type="component" value="Unassembled WGS sequence"/>
</dbReference>
<dbReference type="Gene3D" id="1.20.1260.10">
    <property type="match status" value="1"/>
</dbReference>
<dbReference type="AlphaFoldDB" id="A0A1V4IUT0"/>
<evidence type="ECO:0000313" key="1">
    <source>
        <dbReference type="EMBL" id="OPJ63545.1"/>
    </source>
</evidence>
<dbReference type="InterPro" id="IPR012347">
    <property type="entry name" value="Ferritin-like"/>
</dbReference>
<dbReference type="EMBL" id="MZGV01000008">
    <property type="protein sequence ID" value="OPJ63545.1"/>
    <property type="molecule type" value="Genomic_DNA"/>
</dbReference>
<sequence>MYTIFDLLEKFVKIQEFGYEFYIKLSDNEDMDNRLRILAKAFSKQEKRYILIYNQIKEESKKYNDVSVDFFVYDKSSQLIYQFFKMHGNQIPASLNEMMKIALNFEKDNLALILRVKGFFVQKEQDVNTDNYKILNNVIEEEKKHIKDLESYCKKYKL</sequence>
<gene>
    <name evidence="1" type="ORF">CLORY_10530</name>
</gene>
<organism evidence="1 2">
    <name type="scientific">Clostridium oryzae</name>
    <dbReference type="NCBI Taxonomy" id="1450648"/>
    <lineage>
        <taxon>Bacteria</taxon>
        <taxon>Bacillati</taxon>
        <taxon>Bacillota</taxon>
        <taxon>Clostridia</taxon>
        <taxon>Eubacteriales</taxon>
        <taxon>Clostridiaceae</taxon>
        <taxon>Clostridium</taxon>
    </lineage>
</organism>
<evidence type="ECO:0008006" key="3">
    <source>
        <dbReference type="Google" id="ProtNLM"/>
    </source>
</evidence>